<dbReference type="AlphaFoldDB" id="A0A382U397"/>
<accession>A0A382U397</accession>
<reference evidence="1" key="1">
    <citation type="submission" date="2018-05" db="EMBL/GenBank/DDBJ databases">
        <authorList>
            <person name="Lanie J.A."/>
            <person name="Ng W.-L."/>
            <person name="Kazmierczak K.M."/>
            <person name="Andrzejewski T.M."/>
            <person name="Davidsen T.M."/>
            <person name="Wayne K.J."/>
            <person name="Tettelin H."/>
            <person name="Glass J.I."/>
            <person name="Rusch D."/>
            <person name="Podicherti R."/>
            <person name="Tsui H.-C.T."/>
            <person name="Winkler M.E."/>
        </authorList>
    </citation>
    <scope>NUCLEOTIDE SEQUENCE</scope>
</reference>
<sequence>QGIKEKTLVMPAETGYFARQTI</sequence>
<proteinExistence type="predicted"/>
<name>A0A382U397_9ZZZZ</name>
<dbReference type="EMBL" id="UINC01140795">
    <property type="protein sequence ID" value="SVD28148.1"/>
    <property type="molecule type" value="Genomic_DNA"/>
</dbReference>
<protein>
    <submittedName>
        <fullName evidence="1">Uncharacterized protein</fullName>
    </submittedName>
</protein>
<feature type="non-terminal residue" evidence="1">
    <location>
        <position position="1"/>
    </location>
</feature>
<organism evidence="1">
    <name type="scientific">marine metagenome</name>
    <dbReference type="NCBI Taxonomy" id="408172"/>
    <lineage>
        <taxon>unclassified sequences</taxon>
        <taxon>metagenomes</taxon>
        <taxon>ecological metagenomes</taxon>
    </lineage>
</organism>
<evidence type="ECO:0000313" key="1">
    <source>
        <dbReference type="EMBL" id="SVD28148.1"/>
    </source>
</evidence>
<gene>
    <name evidence="1" type="ORF">METZ01_LOCUS381002</name>
</gene>